<feature type="domain" description="Protein kinase" evidence="11">
    <location>
        <begin position="11"/>
        <end position="271"/>
    </location>
</feature>
<evidence type="ECO:0000256" key="9">
    <source>
        <dbReference type="PROSITE-ProRule" id="PRU10141"/>
    </source>
</evidence>
<comment type="catalytic activity">
    <reaction evidence="7">
        <text>L-threonyl-[protein] + ATP = O-phospho-L-threonyl-[protein] + ADP + H(+)</text>
        <dbReference type="Rhea" id="RHEA:46608"/>
        <dbReference type="Rhea" id="RHEA-COMP:11060"/>
        <dbReference type="Rhea" id="RHEA-COMP:11605"/>
        <dbReference type="ChEBI" id="CHEBI:15378"/>
        <dbReference type="ChEBI" id="CHEBI:30013"/>
        <dbReference type="ChEBI" id="CHEBI:30616"/>
        <dbReference type="ChEBI" id="CHEBI:61977"/>
        <dbReference type="ChEBI" id="CHEBI:456216"/>
        <dbReference type="EC" id="2.7.11.1"/>
    </reaction>
</comment>
<keyword evidence="3" id="KW-0808">Transferase</keyword>
<dbReference type="PROSITE" id="PS50011">
    <property type="entry name" value="PROTEIN_KINASE_DOM"/>
    <property type="match status" value="1"/>
</dbReference>
<dbReference type="PROSITE" id="PS00107">
    <property type="entry name" value="PROTEIN_KINASE_ATP"/>
    <property type="match status" value="1"/>
</dbReference>
<evidence type="ECO:0000256" key="3">
    <source>
        <dbReference type="ARBA" id="ARBA00022679"/>
    </source>
</evidence>
<dbReference type="RefSeq" id="WP_102172655.1">
    <property type="nucleotide sequence ID" value="NZ_NMQA01000112.1"/>
</dbReference>
<keyword evidence="6 9" id="KW-0067">ATP-binding</keyword>
<evidence type="ECO:0000256" key="8">
    <source>
        <dbReference type="ARBA" id="ARBA00048679"/>
    </source>
</evidence>
<dbReference type="SUPFAM" id="SSF56112">
    <property type="entry name" value="Protein kinase-like (PK-like)"/>
    <property type="match status" value="1"/>
</dbReference>
<protein>
    <recommendedName>
        <fullName evidence="1">non-specific serine/threonine protein kinase</fullName>
        <ecNumber evidence="1">2.7.11.1</ecNumber>
    </recommendedName>
</protein>
<dbReference type="AlphaFoldDB" id="A0A2N6KH08"/>
<evidence type="ECO:0000256" key="5">
    <source>
        <dbReference type="ARBA" id="ARBA00022777"/>
    </source>
</evidence>
<feature type="region of interest" description="Disordered" evidence="10">
    <location>
        <begin position="274"/>
        <end position="314"/>
    </location>
</feature>
<reference evidence="12 13" key="1">
    <citation type="submission" date="2017-07" db="EMBL/GenBank/DDBJ databases">
        <title>Genomes of Fischerella (Mastigocladus) sp. strains.</title>
        <authorList>
            <person name="Miller S.R."/>
        </authorList>
    </citation>
    <scope>NUCLEOTIDE SEQUENCE [LARGE SCALE GENOMIC DNA]</scope>
    <source>
        <strain evidence="12 13">CCMEE 5268</strain>
    </source>
</reference>
<dbReference type="EMBL" id="NMQA01000112">
    <property type="protein sequence ID" value="PLZ98636.1"/>
    <property type="molecule type" value="Genomic_DNA"/>
</dbReference>
<evidence type="ECO:0000259" key="11">
    <source>
        <dbReference type="PROSITE" id="PS50011"/>
    </source>
</evidence>
<dbReference type="GO" id="GO:0004674">
    <property type="term" value="F:protein serine/threonine kinase activity"/>
    <property type="evidence" value="ECO:0007669"/>
    <property type="project" value="UniProtKB-KW"/>
</dbReference>
<dbReference type="PANTHER" id="PTHR24363">
    <property type="entry name" value="SERINE/THREONINE PROTEIN KINASE"/>
    <property type="match status" value="1"/>
</dbReference>
<keyword evidence="4 9" id="KW-0547">Nucleotide-binding</keyword>
<dbReference type="PANTHER" id="PTHR24363:SF0">
    <property type="entry name" value="SERINE_THREONINE KINASE LIKE DOMAIN CONTAINING 1"/>
    <property type="match status" value="1"/>
</dbReference>
<evidence type="ECO:0000313" key="12">
    <source>
        <dbReference type="EMBL" id="PLZ98636.1"/>
    </source>
</evidence>
<comment type="catalytic activity">
    <reaction evidence="8">
        <text>L-seryl-[protein] + ATP = O-phospho-L-seryl-[protein] + ADP + H(+)</text>
        <dbReference type="Rhea" id="RHEA:17989"/>
        <dbReference type="Rhea" id="RHEA-COMP:9863"/>
        <dbReference type="Rhea" id="RHEA-COMP:11604"/>
        <dbReference type="ChEBI" id="CHEBI:15378"/>
        <dbReference type="ChEBI" id="CHEBI:29999"/>
        <dbReference type="ChEBI" id="CHEBI:30616"/>
        <dbReference type="ChEBI" id="CHEBI:83421"/>
        <dbReference type="ChEBI" id="CHEBI:456216"/>
        <dbReference type="EC" id="2.7.11.1"/>
    </reaction>
</comment>
<sequence>MFIGKILLNRYKITSTLGSGGFGDTYKAIDLALPNNHPCVVKQLKPKDPRSEVFPIAKALFEREAETLYHLGEHDQIPRLYAHFEEGDDFFLVEEFVDGHDLSQEIIFGQPWSEQKTVKLLQEILEVLTVVHQQNVIHRDIKPANIRRRQKDGKLVLIDFGAVKQISVLTVNHQGQTSLTAGIGSPGYIPSEQAKGKPKLASDIYAVGIIGIQALTGMQPYQLSEDPNTGEIIWRNYAQVSDRLADVLSVMVSDHFSQRYQNASEALQALIPTPIPNSRRVSPSSHQNQQFQSSQQVLGRNVSSTNKTTRPKQSKTKFWEIGAVLLLVGTPTAIWLIPNVISILQDISKSKPEPTPMSTIRIGQPPTNTPNPGTLNPPVIPTNPANTERGTSVEETTPTPKVSTSITEFLPPTRLRSNNSCEYYESEYLMCQGRQIKVDFGSLPDNFKIWNIRVLKKESLPDKFQNTLWEGGAIAFSVEAKQGSATSDFFNVQYFDSEGVQVITTLDYVRFDPPTSEWSTGERSRAYIPLRQPQELLNKNVSLIKLRG</sequence>
<evidence type="ECO:0000256" key="2">
    <source>
        <dbReference type="ARBA" id="ARBA00022527"/>
    </source>
</evidence>
<evidence type="ECO:0000256" key="6">
    <source>
        <dbReference type="ARBA" id="ARBA00022840"/>
    </source>
</evidence>
<evidence type="ECO:0000256" key="1">
    <source>
        <dbReference type="ARBA" id="ARBA00012513"/>
    </source>
</evidence>
<evidence type="ECO:0000256" key="7">
    <source>
        <dbReference type="ARBA" id="ARBA00047899"/>
    </source>
</evidence>
<keyword evidence="5" id="KW-0418">Kinase</keyword>
<proteinExistence type="predicted"/>
<dbReference type="SMART" id="SM00220">
    <property type="entry name" value="S_TKc"/>
    <property type="match status" value="1"/>
</dbReference>
<dbReference type="GO" id="GO:0005524">
    <property type="term" value="F:ATP binding"/>
    <property type="evidence" value="ECO:0007669"/>
    <property type="project" value="UniProtKB-UniRule"/>
</dbReference>
<dbReference type="EC" id="2.7.11.1" evidence="1"/>
<name>A0A2N6KH08_9CYAN</name>
<dbReference type="Proteomes" id="UP000235025">
    <property type="component" value="Unassembled WGS sequence"/>
</dbReference>
<evidence type="ECO:0000313" key="13">
    <source>
        <dbReference type="Proteomes" id="UP000235025"/>
    </source>
</evidence>
<dbReference type="InterPro" id="IPR011009">
    <property type="entry name" value="Kinase-like_dom_sf"/>
</dbReference>
<dbReference type="Pfam" id="PF00069">
    <property type="entry name" value="Pkinase"/>
    <property type="match status" value="1"/>
</dbReference>
<dbReference type="InterPro" id="IPR017441">
    <property type="entry name" value="Protein_kinase_ATP_BS"/>
</dbReference>
<organism evidence="12 13">
    <name type="scientific">Fischerella thermalis CCMEE 5268</name>
    <dbReference type="NCBI Taxonomy" id="2019662"/>
    <lineage>
        <taxon>Bacteria</taxon>
        <taxon>Bacillati</taxon>
        <taxon>Cyanobacteriota</taxon>
        <taxon>Cyanophyceae</taxon>
        <taxon>Nostocales</taxon>
        <taxon>Hapalosiphonaceae</taxon>
        <taxon>Fischerella</taxon>
    </lineage>
</organism>
<comment type="caution">
    <text evidence="12">The sequence shown here is derived from an EMBL/GenBank/DDBJ whole genome shotgun (WGS) entry which is preliminary data.</text>
</comment>
<feature type="binding site" evidence="9">
    <location>
        <position position="42"/>
    </location>
    <ligand>
        <name>ATP</name>
        <dbReference type="ChEBI" id="CHEBI:30616"/>
    </ligand>
</feature>
<gene>
    <name evidence="12" type="ORF">CEN50_10785</name>
</gene>
<dbReference type="Gene3D" id="1.10.510.10">
    <property type="entry name" value="Transferase(Phosphotransferase) domain 1"/>
    <property type="match status" value="1"/>
</dbReference>
<evidence type="ECO:0000256" key="4">
    <source>
        <dbReference type="ARBA" id="ARBA00022741"/>
    </source>
</evidence>
<keyword evidence="2" id="KW-0723">Serine/threonine-protein kinase</keyword>
<accession>A0A2N6KH08</accession>
<feature type="compositionally biased region" description="Polar residues" evidence="10">
    <location>
        <begin position="297"/>
        <end position="308"/>
    </location>
</feature>
<feature type="region of interest" description="Disordered" evidence="10">
    <location>
        <begin position="384"/>
        <end position="405"/>
    </location>
</feature>
<dbReference type="InterPro" id="IPR000719">
    <property type="entry name" value="Prot_kinase_dom"/>
</dbReference>
<dbReference type="CDD" id="cd14014">
    <property type="entry name" value="STKc_PknB_like"/>
    <property type="match status" value="1"/>
</dbReference>
<evidence type="ECO:0000256" key="10">
    <source>
        <dbReference type="SAM" id="MobiDB-lite"/>
    </source>
</evidence>
<feature type="compositionally biased region" description="Low complexity" evidence="10">
    <location>
        <begin position="282"/>
        <end position="296"/>
    </location>
</feature>